<evidence type="ECO:0000313" key="2">
    <source>
        <dbReference type="EMBL" id="CAA2984743.1"/>
    </source>
</evidence>
<dbReference type="Gramene" id="OE9A024874T1">
    <property type="protein sequence ID" value="OE9A024874C1"/>
    <property type="gene ID" value="OE9A024874"/>
</dbReference>
<dbReference type="EMBL" id="CACTIH010003776">
    <property type="protein sequence ID" value="CAA2984743.1"/>
    <property type="molecule type" value="Genomic_DNA"/>
</dbReference>
<evidence type="ECO:0000256" key="1">
    <source>
        <dbReference type="SAM" id="MobiDB-lite"/>
    </source>
</evidence>
<name>A0A8S0RZM9_OLEEU</name>
<gene>
    <name evidence="2" type="ORF">OLEA9_A024874</name>
</gene>
<reference evidence="2 3" key="1">
    <citation type="submission" date="2019-12" db="EMBL/GenBank/DDBJ databases">
        <authorList>
            <person name="Alioto T."/>
            <person name="Alioto T."/>
            <person name="Gomez Garrido J."/>
        </authorList>
    </citation>
    <scope>NUCLEOTIDE SEQUENCE [LARGE SCALE GENOMIC DNA]</scope>
</reference>
<comment type="caution">
    <text evidence="2">The sequence shown here is derived from an EMBL/GenBank/DDBJ whole genome shotgun (WGS) entry which is preliminary data.</text>
</comment>
<dbReference type="OrthoDB" id="1910926at2759"/>
<proteinExistence type="predicted"/>
<dbReference type="AlphaFoldDB" id="A0A8S0RZM9"/>
<feature type="compositionally biased region" description="Polar residues" evidence="1">
    <location>
        <begin position="1"/>
        <end position="13"/>
    </location>
</feature>
<accession>A0A8S0RZM9</accession>
<dbReference type="PANTHER" id="PTHR34682">
    <property type="entry name" value="AT HOOK MOTIF-CONTAINING PROTEIN"/>
    <property type="match status" value="1"/>
</dbReference>
<keyword evidence="3" id="KW-1185">Reference proteome</keyword>
<evidence type="ECO:0000313" key="3">
    <source>
        <dbReference type="Proteomes" id="UP000594638"/>
    </source>
</evidence>
<feature type="region of interest" description="Disordered" evidence="1">
    <location>
        <begin position="1"/>
        <end position="45"/>
    </location>
</feature>
<dbReference type="PANTHER" id="PTHR34682:SF1">
    <property type="entry name" value="PROTEIN METABOLIC NETWORK MODULATOR 1"/>
    <property type="match status" value="1"/>
</dbReference>
<dbReference type="Proteomes" id="UP000594638">
    <property type="component" value="Unassembled WGS sequence"/>
</dbReference>
<protein>
    <submittedName>
        <fullName evidence="2">Uncharacterized protein</fullName>
    </submittedName>
</protein>
<dbReference type="InterPro" id="IPR045881">
    <property type="entry name" value="MNM1-like"/>
</dbReference>
<sequence length="126" mass="13475">MNQAIQGDNSGASSVLPLKRGRRRPRKDPNLKQVKTALGPPGFDGAKGIRPIEVDRIDVNENMVGQAVTGVVEATFAAGYILNVRIGNSNTTLRGVVLKPGHCVPITDENDIAPHVQMIGRNDSQP</sequence>
<organism evidence="2 3">
    <name type="scientific">Olea europaea subsp. europaea</name>
    <dbReference type="NCBI Taxonomy" id="158383"/>
    <lineage>
        <taxon>Eukaryota</taxon>
        <taxon>Viridiplantae</taxon>
        <taxon>Streptophyta</taxon>
        <taxon>Embryophyta</taxon>
        <taxon>Tracheophyta</taxon>
        <taxon>Spermatophyta</taxon>
        <taxon>Magnoliopsida</taxon>
        <taxon>eudicotyledons</taxon>
        <taxon>Gunneridae</taxon>
        <taxon>Pentapetalae</taxon>
        <taxon>asterids</taxon>
        <taxon>lamiids</taxon>
        <taxon>Lamiales</taxon>
        <taxon>Oleaceae</taxon>
        <taxon>Oleeae</taxon>
        <taxon>Olea</taxon>
    </lineage>
</organism>